<dbReference type="InterPro" id="IPR015943">
    <property type="entry name" value="WD40/YVTN_repeat-like_dom_sf"/>
</dbReference>
<dbReference type="Pfam" id="PF10433">
    <property type="entry name" value="Beta-prop_RSE1_1st"/>
    <property type="match status" value="1"/>
</dbReference>
<dbReference type="InterPro" id="IPR050358">
    <property type="entry name" value="RSE1/DDB1/CFT1"/>
</dbReference>
<dbReference type="GO" id="GO:0005634">
    <property type="term" value="C:nucleus"/>
    <property type="evidence" value="ECO:0007669"/>
    <property type="project" value="UniProtKB-SubCell"/>
</dbReference>
<comment type="caution">
    <text evidence="7">The sequence shown here is derived from an EMBL/GenBank/DDBJ whole genome shotgun (WGS) entry which is preliminary data.</text>
</comment>
<evidence type="ECO:0000259" key="4">
    <source>
        <dbReference type="Pfam" id="PF03178"/>
    </source>
</evidence>
<feature type="domain" description="RSE1/DDB1/CPSF1 C-terminal" evidence="4">
    <location>
        <begin position="928"/>
        <end position="1313"/>
    </location>
</feature>
<dbReference type="InterPro" id="IPR018846">
    <property type="entry name" value="Beta-prop_RSE1/DDB1/CPSF1_1st"/>
</dbReference>
<dbReference type="EMBL" id="JBHFFA010000001">
    <property type="protein sequence ID" value="KAL2651850.1"/>
    <property type="molecule type" value="Genomic_DNA"/>
</dbReference>
<sequence length="1365" mass="149703">MAVGVDSEPANAPQAFYMAKRVLRSSAVLQAVYGHIRSPSTLDLVFGKETSLELAVVSDDGVVQSLCEQCVFGSIKDLKILPWNQDFRGGQTEFYGKDLLVLLSDSGKLSFLTFNVELHRFLAVSHVNLGPVAKEETKCGRMLAVEPRGRAVAVAPFEDSITVFITSTTAENSVVEDKRLVFPAANAEAGERVNSGRWDTIWSMAFVQSTQESYQTKETSAVVLAVLVHIHGRFGNDIQVLSCDIEERGIHHVATYSPSSEVPGGIAGYLALSIIEFPVVPGYLLLARLGDLLLLDLRCPSKPRASTVLSVQHSPIDDEREVQDTLAAASVLLLFSRCNDSSEKGFISAWSWQPDGGSQPKLVLSMDSGEIAIAEMFMEGSEVHLQIHERLYRSAPCRSLLWLKGGFIAALIEMGDSHLLELVDRGLAFRSYILNNAPILDFTLVDYHGEKQDQMFACCGVGREGAIRVIRNGISVEKLLSTPPLYQGVTGLWTLRMFQHDKHHSFFVMSFVQETRVLSVGVNFVDISDAVGFDSSASTLTCGLIEDGWIAQVCSTKVLLCAPTVVAHPAGDVSSVPRRKTWKPRGACVSLGAVTKGSVILALSRPGLLLILGTRLTVGGGVELVEIQQCQLEAEVSCISVPSDKESDPVPVPPSMVGLTEDSKETAPTTTGVVVGEICVVGTHKPSVEILSIIPGEGFKPLAVGMVTLVNSVGITMGGSVPETVRLAHFDRLYIMCGLRNGMLLRYEWPSSISRDSAEDSLLSLRPKRAAPTRSFTTKAVDIMDSRHRRSEQNYRMADDSWPVQLQLVAVRRIGVSPVTLIPLHSSLRADIIALSDRPWLLQTARQSQRIAYTSISFQASTHATPVNSPDCPNGVLFLADCSLHLVEMEHTKRLHVQRLPLRRTIRRVLYHDSTKTLVILRSESSVSDICCIDPLSGTILSSYQLGDGEIAKCMQLWQVGGDQLVLVGTSLTDGKPMMPSGEPESSKGRILILRIESRGLAGKSMGLIVKGATGGVRMGESSEVGSSQPMDICDSAREDDGNREEQMNAAEFEGWELSLLSQTYTQGMVLAVCPYLEQYVLAAVGNNLHCYGLVQDSFQRLRRFAVTRTRFVITNIAVYMHRIAVGDCRDGILFYYYREDKRKLEQHQFDPAKRLVGDCVLTELNTAVVTDRTGNFCVLSAADGEDDCTSPERNLVTSSWYHMGEPVVRIKKGSFAYRTPIEETLKLCSVSASSSDLLDVSLVGCTLLGSVIIFIQLSREDYELLKAVQARLASYHLTAPLLGNDHEEYRRRGCHEADVSLVLDGDMLGQFLELTNAQQRMVLSGEPAFSHEDPVDSWSLGSARTRLPIEQVLLLFERVHNYLT</sequence>
<accession>A0ABD1ZKI6</accession>
<gene>
    <name evidence="7" type="ORF">R1flu_019978</name>
</gene>
<feature type="region of interest" description="Disordered" evidence="3">
    <location>
        <begin position="643"/>
        <end position="665"/>
    </location>
</feature>
<evidence type="ECO:0000313" key="8">
    <source>
        <dbReference type="Proteomes" id="UP001605036"/>
    </source>
</evidence>
<name>A0ABD1ZKI6_9MARC</name>
<evidence type="ECO:0000259" key="6">
    <source>
        <dbReference type="Pfam" id="PF23726"/>
    </source>
</evidence>
<evidence type="ECO:0000259" key="5">
    <source>
        <dbReference type="Pfam" id="PF10433"/>
    </source>
</evidence>
<evidence type="ECO:0000313" key="7">
    <source>
        <dbReference type="EMBL" id="KAL2651850.1"/>
    </source>
</evidence>
<dbReference type="Pfam" id="PF23726">
    <property type="entry name" value="Beta-prop_RSE1_2nd"/>
    <property type="match status" value="1"/>
</dbReference>
<organism evidence="7 8">
    <name type="scientific">Riccia fluitans</name>
    <dbReference type="NCBI Taxonomy" id="41844"/>
    <lineage>
        <taxon>Eukaryota</taxon>
        <taxon>Viridiplantae</taxon>
        <taxon>Streptophyta</taxon>
        <taxon>Embryophyta</taxon>
        <taxon>Marchantiophyta</taxon>
        <taxon>Marchantiopsida</taxon>
        <taxon>Marchantiidae</taxon>
        <taxon>Marchantiales</taxon>
        <taxon>Ricciaceae</taxon>
        <taxon>Riccia</taxon>
    </lineage>
</organism>
<dbReference type="Proteomes" id="UP001605036">
    <property type="component" value="Unassembled WGS sequence"/>
</dbReference>
<reference evidence="7 8" key="1">
    <citation type="submission" date="2024-09" db="EMBL/GenBank/DDBJ databases">
        <title>Chromosome-scale assembly of Riccia fluitans.</title>
        <authorList>
            <person name="Paukszto L."/>
            <person name="Sawicki J."/>
            <person name="Karawczyk K."/>
            <person name="Piernik-Szablinska J."/>
            <person name="Szczecinska M."/>
            <person name="Mazdziarz M."/>
        </authorList>
    </citation>
    <scope>NUCLEOTIDE SEQUENCE [LARGE SCALE GENOMIC DNA]</scope>
    <source>
        <strain evidence="7">Rf_01</strain>
        <tissue evidence="7">Aerial parts of the thallus</tissue>
    </source>
</reference>
<feature type="domain" description="RSE1/DDB1/CPSF1 second beta-propeller" evidence="6">
    <location>
        <begin position="487"/>
        <end position="888"/>
    </location>
</feature>
<dbReference type="Pfam" id="PF03178">
    <property type="entry name" value="CPSF_A"/>
    <property type="match status" value="1"/>
</dbReference>
<evidence type="ECO:0000256" key="1">
    <source>
        <dbReference type="ARBA" id="ARBA00004123"/>
    </source>
</evidence>
<evidence type="ECO:0000256" key="3">
    <source>
        <dbReference type="SAM" id="MobiDB-lite"/>
    </source>
</evidence>
<keyword evidence="8" id="KW-1185">Reference proteome</keyword>
<dbReference type="Gene3D" id="2.130.10.10">
    <property type="entry name" value="YVTN repeat-like/Quinoprotein amine dehydrogenase"/>
    <property type="match status" value="2"/>
</dbReference>
<protein>
    <recommendedName>
        <fullName evidence="9">DNA damage-binding protein 1</fullName>
    </recommendedName>
</protein>
<feature type="domain" description="RSE1/DDB1/CPSF1 first beta-propeller" evidence="5">
    <location>
        <begin position="28"/>
        <end position="425"/>
    </location>
</feature>
<comment type="subcellular location">
    <subcellularLocation>
        <location evidence="1">Nucleus</location>
    </subcellularLocation>
</comment>
<proteinExistence type="predicted"/>
<dbReference type="InterPro" id="IPR058543">
    <property type="entry name" value="Beta-prop_RSE1/DDB1/CPSF1_2nd"/>
</dbReference>
<dbReference type="InterPro" id="IPR004871">
    <property type="entry name" value="RSE1/DDB1/CPSF1_C"/>
</dbReference>
<evidence type="ECO:0000256" key="2">
    <source>
        <dbReference type="ARBA" id="ARBA00023242"/>
    </source>
</evidence>
<keyword evidence="2" id="KW-0539">Nucleus</keyword>
<evidence type="ECO:0008006" key="9">
    <source>
        <dbReference type="Google" id="ProtNLM"/>
    </source>
</evidence>
<dbReference type="PANTHER" id="PTHR10644">
    <property type="entry name" value="DNA REPAIR/RNA PROCESSING CPSF FAMILY"/>
    <property type="match status" value="1"/>
</dbReference>